<protein>
    <submittedName>
        <fullName evidence="2">Ferredoxin</fullName>
    </submittedName>
</protein>
<proteinExistence type="predicted"/>
<dbReference type="Gene3D" id="3.10.20.30">
    <property type="match status" value="1"/>
</dbReference>
<organism evidence="2 3">
    <name type="scientific">Variovorax paradoxus</name>
    <dbReference type="NCBI Taxonomy" id="34073"/>
    <lineage>
        <taxon>Bacteria</taxon>
        <taxon>Pseudomonadati</taxon>
        <taxon>Pseudomonadota</taxon>
        <taxon>Betaproteobacteria</taxon>
        <taxon>Burkholderiales</taxon>
        <taxon>Comamonadaceae</taxon>
        <taxon>Variovorax</taxon>
    </lineage>
</organism>
<dbReference type="AlphaFoldDB" id="A0A2W5Q7P7"/>
<dbReference type="PROSITE" id="PS51085">
    <property type="entry name" value="2FE2S_FER_2"/>
    <property type="match status" value="1"/>
</dbReference>
<sequence length="106" mass="11217">MSEQATTTTVALTVLPEGRTYDAESGITLLEALRRAGVLAHECDGGAGCTDACHLFVLEGRKSLSRATREENERLDAIVGVGAKSRLACRAVLGDQPVTVEILSFV</sequence>
<evidence type="ECO:0000313" key="3">
    <source>
        <dbReference type="Proteomes" id="UP000249135"/>
    </source>
</evidence>
<dbReference type="SUPFAM" id="SSF54292">
    <property type="entry name" value="2Fe-2S ferredoxin-like"/>
    <property type="match status" value="1"/>
</dbReference>
<evidence type="ECO:0000313" key="2">
    <source>
        <dbReference type="EMBL" id="PZQ73318.1"/>
    </source>
</evidence>
<reference evidence="2 3" key="1">
    <citation type="submission" date="2017-08" db="EMBL/GenBank/DDBJ databases">
        <title>Infants hospitalized years apart are colonized by the same room-sourced microbial strains.</title>
        <authorList>
            <person name="Brooks B."/>
            <person name="Olm M.R."/>
            <person name="Firek B.A."/>
            <person name="Baker R."/>
            <person name="Thomas B.C."/>
            <person name="Morowitz M.J."/>
            <person name="Banfield J.F."/>
        </authorList>
    </citation>
    <scope>NUCLEOTIDE SEQUENCE [LARGE SCALE GENOMIC DNA]</scope>
    <source>
        <strain evidence="2">S2_005_003_R2_41</strain>
    </source>
</reference>
<accession>A0A2W5Q7P7</accession>
<comment type="caution">
    <text evidence="2">The sequence shown here is derived from an EMBL/GenBank/DDBJ whole genome shotgun (WGS) entry which is preliminary data.</text>
</comment>
<dbReference type="Proteomes" id="UP000249135">
    <property type="component" value="Unassembled WGS sequence"/>
</dbReference>
<gene>
    <name evidence="2" type="ORF">DI563_15280</name>
</gene>
<dbReference type="InterPro" id="IPR036010">
    <property type="entry name" value="2Fe-2S_ferredoxin-like_sf"/>
</dbReference>
<name>A0A2W5Q7P7_VARPD</name>
<dbReference type="GO" id="GO:0051536">
    <property type="term" value="F:iron-sulfur cluster binding"/>
    <property type="evidence" value="ECO:0007669"/>
    <property type="project" value="InterPro"/>
</dbReference>
<evidence type="ECO:0000259" key="1">
    <source>
        <dbReference type="PROSITE" id="PS51085"/>
    </source>
</evidence>
<dbReference type="Pfam" id="PF00111">
    <property type="entry name" value="Fer2"/>
    <property type="match status" value="1"/>
</dbReference>
<dbReference type="InterPro" id="IPR001041">
    <property type="entry name" value="2Fe-2S_ferredoxin-type"/>
</dbReference>
<feature type="domain" description="2Fe-2S ferredoxin-type" evidence="1">
    <location>
        <begin position="8"/>
        <end position="106"/>
    </location>
</feature>
<dbReference type="EMBL" id="QFPP01000192">
    <property type="protein sequence ID" value="PZQ73318.1"/>
    <property type="molecule type" value="Genomic_DNA"/>
</dbReference>
<dbReference type="InterPro" id="IPR012675">
    <property type="entry name" value="Beta-grasp_dom_sf"/>
</dbReference>